<dbReference type="KEGG" id="bmur:ABE28_003265"/>
<protein>
    <submittedName>
        <fullName evidence="2">Uncharacterized protein</fullName>
    </submittedName>
</protein>
<proteinExistence type="predicted"/>
<name>A0A1B3XJI6_9BACI</name>
<sequence>MEEMDMPQRLDNHEQRISQLETNYGEVINKISSMEKGQLEIQNVVLKSSGDQKDLLNKLIEHSLGITVKQEETKGEVSKLKISSRKEIVLGLLGGGGFVGILTAVIAFWGEITNTFGG</sequence>
<dbReference type="Proteomes" id="UP000077926">
    <property type="component" value="Chromosome"/>
</dbReference>
<evidence type="ECO:0000256" key="1">
    <source>
        <dbReference type="SAM" id="Phobius"/>
    </source>
</evidence>
<dbReference type="RefSeq" id="WP_064463928.1">
    <property type="nucleotide sequence ID" value="NZ_CP017080.1"/>
</dbReference>
<dbReference type="AlphaFoldDB" id="A0A1B3XJI6"/>
<keyword evidence="1" id="KW-1133">Transmembrane helix</keyword>
<organism evidence="2 3">
    <name type="scientific">Peribacillus muralis</name>
    <dbReference type="NCBI Taxonomy" id="264697"/>
    <lineage>
        <taxon>Bacteria</taxon>
        <taxon>Bacillati</taxon>
        <taxon>Bacillota</taxon>
        <taxon>Bacilli</taxon>
        <taxon>Bacillales</taxon>
        <taxon>Bacillaceae</taxon>
        <taxon>Peribacillus</taxon>
    </lineage>
</organism>
<dbReference type="EMBL" id="CP017080">
    <property type="protein sequence ID" value="AOH53359.1"/>
    <property type="molecule type" value="Genomic_DNA"/>
</dbReference>
<dbReference type="OrthoDB" id="2886948at2"/>
<evidence type="ECO:0000313" key="3">
    <source>
        <dbReference type="Proteomes" id="UP000077926"/>
    </source>
</evidence>
<gene>
    <name evidence="2" type="ORF">ABE28_003265</name>
</gene>
<dbReference type="STRING" id="264697.ABE28_003265"/>
<feature type="transmembrane region" description="Helical" evidence="1">
    <location>
        <begin position="88"/>
        <end position="109"/>
    </location>
</feature>
<evidence type="ECO:0000313" key="2">
    <source>
        <dbReference type="EMBL" id="AOH53359.1"/>
    </source>
</evidence>
<accession>A0A1B3XJI6</accession>
<keyword evidence="1" id="KW-0812">Transmembrane</keyword>
<keyword evidence="1" id="KW-0472">Membrane</keyword>
<keyword evidence="3" id="KW-1185">Reference proteome</keyword>
<reference evidence="2 3" key="1">
    <citation type="submission" date="2016-08" db="EMBL/GenBank/DDBJ databases">
        <title>Complete genome sequence of Bacillus muralis G25-68, a strain with toxicity to nematodes.</title>
        <authorList>
            <person name="Zheng Z."/>
        </authorList>
    </citation>
    <scope>NUCLEOTIDE SEQUENCE [LARGE SCALE GENOMIC DNA]</scope>
    <source>
        <strain evidence="2 3">G25-68</strain>
    </source>
</reference>